<name>A0A1N7S493_9BURK</name>
<dbReference type="EMBL" id="CYGX02000034">
    <property type="protein sequence ID" value="SIT42224.1"/>
    <property type="molecule type" value="Genomic_DNA"/>
</dbReference>
<dbReference type="Proteomes" id="UP000187012">
    <property type="component" value="Unassembled WGS sequence"/>
</dbReference>
<evidence type="ECO:0000313" key="1">
    <source>
        <dbReference type="EMBL" id="SIT42224.1"/>
    </source>
</evidence>
<dbReference type="RefSeq" id="WP_143325797.1">
    <property type="nucleotide sequence ID" value="NZ_CYGX02000034.1"/>
</dbReference>
<evidence type="ECO:0000313" key="2">
    <source>
        <dbReference type="Proteomes" id="UP000187012"/>
    </source>
</evidence>
<reference evidence="1 2" key="1">
    <citation type="submission" date="2016-12" db="EMBL/GenBank/DDBJ databases">
        <authorList>
            <person name="Song W.-J."/>
            <person name="Kurnit D.M."/>
        </authorList>
    </citation>
    <scope>NUCLEOTIDE SEQUENCE [LARGE SCALE GENOMIC DNA]</scope>
    <source>
        <strain evidence="1 2">STM7296</strain>
    </source>
</reference>
<accession>A0A1N7S493</accession>
<organism evidence="1 2">
    <name type="scientific">Paraburkholderia ribeironis</name>
    <dbReference type="NCBI Taxonomy" id="1247936"/>
    <lineage>
        <taxon>Bacteria</taxon>
        <taxon>Pseudomonadati</taxon>
        <taxon>Pseudomonadota</taxon>
        <taxon>Betaproteobacteria</taxon>
        <taxon>Burkholderiales</taxon>
        <taxon>Burkholderiaceae</taxon>
        <taxon>Paraburkholderia</taxon>
    </lineage>
</organism>
<sequence length="117" mass="12330">MKKLDLANGRFASKLALQLSISSAGKVSVIKVMGNRSDPVNLMRFVGAVGLINNMLNPGQDEKTNLDFLTSLNLMRGDDDPSIGQPVASFNRGGAFACVSMPSEQSTSVGCVVAPRS</sequence>
<keyword evidence="2" id="KW-1185">Reference proteome</keyword>
<protein>
    <submittedName>
        <fullName evidence="1">Uncharacterized protein</fullName>
    </submittedName>
</protein>
<proteinExistence type="predicted"/>
<gene>
    <name evidence="1" type="ORF">BN2475_340164</name>
</gene>
<dbReference type="AlphaFoldDB" id="A0A1N7S493"/>